<feature type="region of interest" description="Disordered" evidence="1">
    <location>
        <begin position="272"/>
        <end position="297"/>
    </location>
</feature>
<protein>
    <submittedName>
        <fullName evidence="2">Uncharacterized protein</fullName>
    </submittedName>
</protein>
<evidence type="ECO:0000256" key="1">
    <source>
        <dbReference type="SAM" id="MobiDB-lite"/>
    </source>
</evidence>
<name>A0A0F9EMT1_9ZZZZ</name>
<dbReference type="AlphaFoldDB" id="A0A0F9EMT1"/>
<accession>A0A0F9EMT1</accession>
<reference evidence="2" key="1">
    <citation type="journal article" date="2015" name="Nature">
        <title>Complex archaea that bridge the gap between prokaryotes and eukaryotes.</title>
        <authorList>
            <person name="Spang A."/>
            <person name="Saw J.H."/>
            <person name="Jorgensen S.L."/>
            <person name="Zaremba-Niedzwiedzka K."/>
            <person name="Martijn J."/>
            <person name="Lind A.E."/>
            <person name="van Eijk R."/>
            <person name="Schleper C."/>
            <person name="Guy L."/>
            <person name="Ettema T.J."/>
        </authorList>
    </citation>
    <scope>NUCLEOTIDE SEQUENCE</scope>
</reference>
<feature type="compositionally biased region" description="Polar residues" evidence="1">
    <location>
        <begin position="276"/>
        <end position="286"/>
    </location>
</feature>
<gene>
    <name evidence="2" type="ORF">LCGC14_2055250</name>
</gene>
<sequence>MTTQIFIYKITKEYEYKLIHYHGPKNRFLIPKITVDSKNKSITLDLHTHIFEINVHADLFIRMDIREDAIGFLVNADSEHLDFTDVNEKTYTGLFLPDIANDIQYYNEEEFVIVDYGKAIFAIKEAVITYYTSPLNPDLGIGEEHQDQEQIAGLVTKYYFYRVFNNPGINQGALLIQKGEQGFDHNSFTMFLNKMTLLDIKDKKLLHHVLNQYPDIVEITKSLEDQTKKLMESVEFKQLTSFMKDQYEQYLKENKKIDFDSEELDDRYYQEEEKNTYQNDTNQENIDLTGFDDDSIDKYRVRE</sequence>
<proteinExistence type="predicted"/>
<comment type="caution">
    <text evidence="2">The sequence shown here is derived from an EMBL/GenBank/DDBJ whole genome shotgun (WGS) entry which is preliminary data.</text>
</comment>
<evidence type="ECO:0000313" key="2">
    <source>
        <dbReference type="EMBL" id="KKL75403.1"/>
    </source>
</evidence>
<organism evidence="2">
    <name type="scientific">marine sediment metagenome</name>
    <dbReference type="NCBI Taxonomy" id="412755"/>
    <lineage>
        <taxon>unclassified sequences</taxon>
        <taxon>metagenomes</taxon>
        <taxon>ecological metagenomes</taxon>
    </lineage>
</organism>
<dbReference type="EMBL" id="LAZR01024359">
    <property type="protein sequence ID" value="KKL75403.1"/>
    <property type="molecule type" value="Genomic_DNA"/>
</dbReference>